<dbReference type="Proteomes" id="UP000280008">
    <property type="component" value="Unassembled WGS sequence"/>
</dbReference>
<evidence type="ECO:0000256" key="3">
    <source>
        <dbReference type="ARBA" id="ARBA00022448"/>
    </source>
</evidence>
<feature type="transmembrane region" description="Helical" evidence="13">
    <location>
        <begin position="83"/>
        <end position="104"/>
    </location>
</feature>
<evidence type="ECO:0000256" key="4">
    <source>
        <dbReference type="ARBA" id="ARBA00022538"/>
    </source>
</evidence>
<comment type="similarity">
    <text evidence="2">Belongs to the TMEM175 family.</text>
</comment>
<feature type="transmembrane region" description="Helical" evidence="13">
    <location>
        <begin position="116"/>
        <end position="138"/>
    </location>
</feature>
<feature type="transmembrane region" description="Helical" evidence="13">
    <location>
        <begin position="12"/>
        <end position="32"/>
    </location>
</feature>
<keyword evidence="15" id="KW-1185">Reference proteome</keyword>
<evidence type="ECO:0000256" key="6">
    <source>
        <dbReference type="ARBA" id="ARBA00022826"/>
    </source>
</evidence>
<feature type="transmembrane region" description="Helical" evidence="13">
    <location>
        <begin position="159"/>
        <end position="188"/>
    </location>
</feature>
<dbReference type="RefSeq" id="WP_121368452.1">
    <property type="nucleotide sequence ID" value="NZ_RBKS01000001.1"/>
</dbReference>
<sequence>MAEPRTERGLDRLVNFSDATVAIAITLLILPLVDVATETRDHDLGTVFHENLGALISFVVTFAVIGQFWTVHHRIFEYVRAYSPRLIAANFVWLAGIVFLPFAANVLSGSDGQPSISALYIGTMVVVTAAAFGIDLILIRHPELCHPESVGDLSLAPSLSFITLLVVAGVIAVVFPAINLYALLILFLGRETTKLYDRWLPRAAAVGRRAGDAKAEEGATSE</sequence>
<organism evidence="14 15">
    <name type="scientific">Frondihabitans australicus</name>
    <dbReference type="NCBI Taxonomy" id="386892"/>
    <lineage>
        <taxon>Bacteria</taxon>
        <taxon>Bacillati</taxon>
        <taxon>Actinomycetota</taxon>
        <taxon>Actinomycetes</taxon>
        <taxon>Micrococcales</taxon>
        <taxon>Microbacteriaceae</taxon>
        <taxon>Frondihabitans</taxon>
    </lineage>
</organism>
<name>A0A495IC74_9MICO</name>
<evidence type="ECO:0000256" key="9">
    <source>
        <dbReference type="ARBA" id="ARBA00023065"/>
    </source>
</evidence>
<evidence type="ECO:0000256" key="7">
    <source>
        <dbReference type="ARBA" id="ARBA00022958"/>
    </source>
</evidence>
<evidence type="ECO:0000256" key="8">
    <source>
        <dbReference type="ARBA" id="ARBA00022989"/>
    </source>
</evidence>
<dbReference type="InterPro" id="IPR010617">
    <property type="entry name" value="TMEM175-like"/>
</dbReference>
<protein>
    <submittedName>
        <fullName evidence="14">Putative membrane protein</fullName>
    </submittedName>
</protein>
<keyword evidence="7" id="KW-0630">Potassium</keyword>
<dbReference type="Pfam" id="PF06736">
    <property type="entry name" value="TMEM175"/>
    <property type="match status" value="1"/>
</dbReference>
<evidence type="ECO:0000256" key="1">
    <source>
        <dbReference type="ARBA" id="ARBA00004141"/>
    </source>
</evidence>
<comment type="catalytic activity">
    <reaction evidence="12">
        <text>K(+)(in) = K(+)(out)</text>
        <dbReference type="Rhea" id="RHEA:29463"/>
        <dbReference type="ChEBI" id="CHEBI:29103"/>
    </reaction>
</comment>
<dbReference type="GO" id="GO:0015252">
    <property type="term" value="F:proton channel activity"/>
    <property type="evidence" value="ECO:0007669"/>
    <property type="project" value="InterPro"/>
</dbReference>
<dbReference type="GO" id="GO:0016020">
    <property type="term" value="C:membrane"/>
    <property type="evidence" value="ECO:0007669"/>
    <property type="project" value="UniProtKB-SubCell"/>
</dbReference>
<evidence type="ECO:0000256" key="2">
    <source>
        <dbReference type="ARBA" id="ARBA00006920"/>
    </source>
</evidence>
<comment type="caution">
    <text evidence="14">The sequence shown here is derived from an EMBL/GenBank/DDBJ whole genome shotgun (WGS) entry which is preliminary data.</text>
</comment>
<keyword evidence="6" id="KW-0631">Potassium channel</keyword>
<feature type="transmembrane region" description="Helical" evidence="13">
    <location>
        <begin position="52"/>
        <end position="71"/>
    </location>
</feature>
<dbReference type="AlphaFoldDB" id="A0A495IC74"/>
<keyword evidence="5 13" id="KW-0812">Transmembrane</keyword>
<keyword evidence="8 13" id="KW-1133">Transmembrane helix</keyword>
<accession>A0A495IC74</accession>
<evidence type="ECO:0000256" key="5">
    <source>
        <dbReference type="ARBA" id="ARBA00022692"/>
    </source>
</evidence>
<dbReference type="GO" id="GO:0005267">
    <property type="term" value="F:potassium channel activity"/>
    <property type="evidence" value="ECO:0007669"/>
    <property type="project" value="UniProtKB-KW"/>
</dbReference>
<evidence type="ECO:0000256" key="13">
    <source>
        <dbReference type="SAM" id="Phobius"/>
    </source>
</evidence>
<keyword evidence="4" id="KW-0633">Potassium transport</keyword>
<reference evidence="14 15" key="1">
    <citation type="submission" date="2018-10" db="EMBL/GenBank/DDBJ databases">
        <title>Sequencing the genomes of 1000 actinobacteria strains.</title>
        <authorList>
            <person name="Klenk H.-P."/>
        </authorList>
    </citation>
    <scope>NUCLEOTIDE SEQUENCE [LARGE SCALE GENOMIC DNA]</scope>
    <source>
        <strain evidence="14 15">DSM 17894</strain>
    </source>
</reference>
<evidence type="ECO:0000256" key="11">
    <source>
        <dbReference type="ARBA" id="ARBA00023303"/>
    </source>
</evidence>
<keyword evidence="10 13" id="KW-0472">Membrane</keyword>
<dbReference type="PANTHER" id="PTHR31462:SF5">
    <property type="entry name" value="ENDOSOMAL_LYSOSOMAL PROTON CHANNEL TMEM175"/>
    <property type="match status" value="1"/>
</dbReference>
<dbReference type="EMBL" id="RBKS01000001">
    <property type="protein sequence ID" value="RKR73603.1"/>
    <property type="molecule type" value="Genomic_DNA"/>
</dbReference>
<comment type="subcellular location">
    <subcellularLocation>
        <location evidence="1">Membrane</location>
        <topology evidence="1">Multi-pass membrane protein</topology>
    </subcellularLocation>
</comment>
<evidence type="ECO:0000313" key="14">
    <source>
        <dbReference type="EMBL" id="RKR73603.1"/>
    </source>
</evidence>
<dbReference type="PANTHER" id="PTHR31462">
    <property type="entry name" value="ENDOSOMAL/LYSOSOMAL POTASSIUM CHANNEL TMEM175"/>
    <property type="match status" value="1"/>
</dbReference>
<keyword evidence="9" id="KW-0406">Ion transport</keyword>
<dbReference type="OrthoDB" id="7626281at2"/>
<evidence type="ECO:0000313" key="15">
    <source>
        <dbReference type="Proteomes" id="UP000280008"/>
    </source>
</evidence>
<gene>
    <name evidence="14" type="ORF">C8E83_0696</name>
</gene>
<keyword evidence="11" id="KW-0407">Ion channel</keyword>
<keyword evidence="3" id="KW-0813">Transport</keyword>
<proteinExistence type="inferred from homology"/>
<evidence type="ECO:0000256" key="10">
    <source>
        <dbReference type="ARBA" id="ARBA00023136"/>
    </source>
</evidence>
<evidence type="ECO:0000256" key="12">
    <source>
        <dbReference type="ARBA" id="ARBA00034430"/>
    </source>
</evidence>